<dbReference type="InterPro" id="IPR008964">
    <property type="entry name" value="Invasin/intimin_cell_adhesion"/>
</dbReference>
<dbReference type="EC" id="2.7.10.1" evidence="2"/>
<evidence type="ECO:0000256" key="6">
    <source>
        <dbReference type="ARBA" id="ARBA00022729"/>
    </source>
</evidence>
<evidence type="ECO:0000256" key="9">
    <source>
        <dbReference type="ARBA" id="ARBA00022840"/>
    </source>
</evidence>
<dbReference type="EMBL" id="CP114413">
    <property type="protein sequence ID" value="WAZ23530.1"/>
    <property type="molecule type" value="Genomic_DNA"/>
</dbReference>
<evidence type="ECO:0000256" key="15">
    <source>
        <dbReference type="ARBA" id="ARBA00023180"/>
    </source>
</evidence>
<keyword evidence="12" id="KW-0829">Tyrosine-protein kinase</keyword>
<evidence type="ECO:0000256" key="14">
    <source>
        <dbReference type="ARBA" id="ARBA00023170"/>
    </source>
</evidence>
<evidence type="ECO:0000256" key="3">
    <source>
        <dbReference type="ARBA" id="ARBA00022475"/>
    </source>
</evidence>
<evidence type="ECO:0000256" key="4">
    <source>
        <dbReference type="ARBA" id="ARBA00022679"/>
    </source>
</evidence>
<keyword evidence="15" id="KW-0325">Glycoprotein</keyword>
<evidence type="ECO:0000256" key="2">
    <source>
        <dbReference type="ARBA" id="ARBA00011902"/>
    </source>
</evidence>
<name>A0ABY7KIP3_9ACTN</name>
<organism evidence="19 20">
    <name type="scientific">Streptomyces cinnabarinus</name>
    <dbReference type="NCBI Taxonomy" id="67287"/>
    <lineage>
        <taxon>Bacteria</taxon>
        <taxon>Bacillati</taxon>
        <taxon>Actinomycetota</taxon>
        <taxon>Actinomycetes</taxon>
        <taxon>Kitasatosporales</taxon>
        <taxon>Streptomycetaceae</taxon>
        <taxon>Streptomyces</taxon>
    </lineage>
</organism>
<comment type="subcellular location">
    <subcellularLocation>
        <location evidence="1">Cell membrane</location>
        <topology evidence="1">Single-pass type I membrane protein</topology>
    </subcellularLocation>
</comment>
<evidence type="ECO:0000256" key="5">
    <source>
        <dbReference type="ARBA" id="ARBA00022692"/>
    </source>
</evidence>
<dbReference type="Proteomes" id="UP001164439">
    <property type="component" value="Chromosome"/>
</dbReference>
<dbReference type="Gene3D" id="2.60.40.10">
    <property type="entry name" value="Immunoglobulins"/>
    <property type="match status" value="2"/>
</dbReference>
<sequence>MNRRTSALRRGTRAVGAAALLVGGLGVGGAWPAAAAAAESKPCDPLAGFTHCRIFDHSGAAADFQVPAGVRELDFRAWGMGGDGNPFASGGNGAYVGGSLDVTPGEHLTVNVGGWRVGGGKLFGDALGGKAGASNWGGNGGASTAIRAADGSALFIAAGGGGAGYGSHDMGTAGSGGAPDGVDARDDFGGKGAKGGQGGAAGVEGGKPGADHAQGGAGGDGGAKAGGGGAGYAGGGGGGARDAKGDGGSGGGGSSYADPERTSDVRMLSSTTFNPAAKDDPFWVHDPLDDTQPDLSGIGQGGGNARGGDGRVVLQWKDPKGAPVVADLTRESGDNQTVLPISTSDPMVIVARDKDGEPLADQKVAFTLEDPDGLGVKFEDYPTEMRTDAQGRAASPSVITGAKEGTFKVRATSGTATTTFTAHVAQTSHAIEITGGDEQQAAPGDAFAEPLTVKVTKNGAPAADAEVQFTVESSDEEAPAFKGDEDSVKVTTDADGEATATELVAGQEPGTYNVLAAAGDAGIRFTVEVTEKDASPSPSPSPSGTSDATTGGSDGTDTQGDSGSLALTGAAGIGTLAGAAAAFAALGWAAIRFTRSRRAQD</sequence>
<keyword evidence="9" id="KW-0067">ATP-binding</keyword>
<evidence type="ECO:0000313" key="20">
    <source>
        <dbReference type="Proteomes" id="UP001164439"/>
    </source>
</evidence>
<evidence type="ECO:0000256" key="7">
    <source>
        <dbReference type="ARBA" id="ARBA00022741"/>
    </source>
</evidence>
<evidence type="ECO:0000256" key="1">
    <source>
        <dbReference type="ARBA" id="ARBA00004251"/>
    </source>
</evidence>
<keyword evidence="3" id="KW-1003">Cell membrane</keyword>
<dbReference type="RefSeq" id="WP_269661080.1">
    <property type="nucleotide sequence ID" value="NZ_CP114413.1"/>
</dbReference>
<dbReference type="Pfam" id="PF12810">
    <property type="entry name" value="ALK_LTK_GRD"/>
    <property type="match status" value="1"/>
</dbReference>
<protein>
    <recommendedName>
        <fullName evidence="2">receptor protein-tyrosine kinase</fullName>
        <ecNumber evidence="2">2.7.10.1</ecNumber>
    </recommendedName>
</protein>
<feature type="region of interest" description="Disordered" evidence="16">
    <location>
        <begin position="530"/>
        <end position="567"/>
    </location>
</feature>
<evidence type="ECO:0000256" key="11">
    <source>
        <dbReference type="ARBA" id="ARBA00023136"/>
    </source>
</evidence>
<evidence type="ECO:0000313" key="19">
    <source>
        <dbReference type="EMBL" id="WAZ23530.1"/>
    </source>
</evidence>
<evidence type="ECO:0000256" key="12">
    <source>
        <dbReference type="ARBA" id="ARBA00023137"/>
    </source>
</evidence>
<feature type="compositionally biased region" description="Gly residues" evidence="16">
    <location>
        <begin position="215"/>
        <end position="254"/>
    </location>
</feature>
<keyword evidence="14" id="KW-0675">Receptor</keyword>
<keyword evidence="13" id="KW-1015">Disulfide bond</keyword>
<feature type="transmembrane region" description="Helical" evidence="17">
    <location>
        <begin position="565"/>
        <end position="591"/>
    </location>
</feature>
<keyword evidence="10 17" id="KW-1133">Transmembrane helix</keyword>
<keyword evidence="4" id="KW-0808">Transferase</keyword>
<keyword evidence="8" id="KW-0418">Kinase</keyword>
<reference evidence="19" key="1">
    <citation type="submission" date="2022-12" db="EMBL/GenBank/DDBJ databases">
        <authorList>
            <person name="Ruckert C."/>
            <person name="Busche T."/>
            <person name="Kalinowski J."/>
            <person name="Wittmann C."/>
        </authorList>
    </citation>
    <scope>NUCLEOTIDE SEQUENCE</scope>
    <source>
        <strain evidence="19">DSM 40467</strain>
    </source>
</reference>
<accession>A0ABY7KIP3</accession>
<dbReference type="SUPFAM" id="SSF49373">
    <property type="entry name" value="Invasin/intimin cell-adhesion fragments"/>
    <property type="match status" value="2"/>
</dbReference>
<proteinExistence type="predicted"/>
<keyword evidence="5 17" id="KW-0812">Transmembrane</keyword>
<dbReference type="InterPro" id="IPR013783">
    <property type="entry name" value="Ig-like_fold"/>
</dbReference>
<evidence type="ECO:0000256" key="8">
    <source>
        <dbReference type="ARBA" id="ARBA00022777"/>
    </source>
</evidence>
<evidence type="ECO:0000256" key="13">
    <source>
        <dbReference type="ARBA" id="ARBA00023157"/>
    </source>
</evidence>
<gene>
    <name evidence="19" type="ORF">STRCI_004877</name>
</gene>
<feature type="domain" description="ALK/LTK-like glycine-rich" evidence="18">
    <location>
        <begin position="75"/>
        <end position="261"/>
    </location>
</feature>
<feature type="region of interest" description="Disordered" evidence="16">
    <location>
        <begin position="174"/>
        <end position="263"/>
    </location>
</feature>
<keyword evidence="11 17" id="KW-0472">Membrane</keyword>
<keyword evidence="20" id="KW-1185">Reference proteome</keyword>
<evidence type="ECO:0000259" key="18">
    <source>
        <dbReference type="Pfam" id="PF12810"/>
    </source>
</evidence>
<feature type="compositionally biased region" description="Low complexity" evidence="16">
    <location>
        <begin position="542"/>
        <end position="567"/>
    </location>
</feature>
<keyword evidence="6" id="KW-0732">Signal</keyword>
<evidence type="ECO:0000256" key="17">
    <source>
        <dbReference type="SAM" id="Phobius"/>
    </source>
</evidence>
<evidence type="ECO:0000256" key="10">
    <source>
        <dbReference type="ARBA" id="ARBA00022989"/>
    </source>
</evidence>
<keyword evidence="7" id="KW-0547">Nucleotide-binding</keyword>
<dbReference type="InterPro" id="IPR055163">
    <property type="entry name" value="ALK/LTK-like_GRD"/>
</dbReference>
<evidence type="ECO:0000256" key="16">
    <source>
        <dbReference type="SAM" id="MobiDB-lite"/>
    </source>
</evidence>
<feature type="compositionally biased region" description="Gly residues" evidence="16">
    <location>
        <begin position="190"/>
        <end position="208"/>
    </location>
</feature>